<dbReference type="Proteomes" id="UP000068603">
    <property type="component" value="Unassembled WGS sequence"/>
</dbReference>
<sequence>MKRLGSIAVLIVLAAACSPTAFCASQDTVPPMATEARNCVPPAAAGARRPPSIRVCVSDPDTQLTLPWFLTDIINAVNTRQSGGELLHQMRKDF</sequence>
<dbReference type="RefSeq" id="WP_060148551.1">
    <property type="nucleotide sequence ID" value="NZ_LPGD01000017.1"/>
</dbReference>
<keyword evidence="1" id="KW-0732">Signal</keyword>
<evidence type="ECO:0000313" key="2">
    <source>
        <dbReference type="EMBL" id="KWA66520.1"/>
    </source>
</evidence>
<dbReference type="PROSITE" id="PS51257">
    <property type="entry name" value="PROKAR_LIPOPROTEIN"/>
    <property type="match status" value="1"/>
</dbReference>
<proteinExistence type="predicted"/>
<feature type="chain" id="PRO_5007129274" description="Peptidase" evidence="1">
    <location>
        <begin position="24"/>
        <end position="94"/>
    </location>
</feature>
<dbReference type="AlphaFoldDB" id="A0A107SX95"/>
<evidence type="ECO:0000313" key="3">
    <source>
        <dbReference type="Proteomes" id="UP000068603"/>
    </source>
</evidence>
<organism evidence="2">
    <name type="scientific">Burkholderia stagnalis</name>
    <dbReference type="NCBI Taxonomy" id="1503054"/>
    <lineage>
        <taxon>Bacteria</taxon>
        <taxon>Pseudomonadati</taxon>
        <taxon>Pseudomonadota</taxon>
        <taxon>Betaproteobacteria</taxon>
        <taxon>Burkholderiales</taxon>
        <taxon>Burkholderiaceae</taxon>
        <taxon>Burkholderia</taxon>
        <taxon>Burkholderia cepacia complex</taxon>
    </lineage>
</organism>
<evidence type="ECO:0000256" key="1">
    <source>
        <dbReference type="SAM" id="SignalP"/>
    </source>
</evidence>
<dbReference type="EMBL" id="LPHB01000019">
    <property type="protein sequence ID" value="KWA66520.1"/>
    <property type="molecule type" value="Genomic_DNA"/>
</dbReference>
<evidence type="ECO:0008006" key="4">
    <source>
        <dbReference type="Google" id="ProtNLM"/>
    </source>
</evidence>
<protein>
    <recommendedName>
        <fullName evidence="4">Peptidase</fullName>
    </recommendedName>
</protein>
<feature type="signal peptide" evidence="1">
    <location>
        <begin position="1"/>
        <end position="23"/>
    </location>
</feature>
<dbReference type="STRING" id="1503054.WT74_17965"/>
<gene>
    <name evidence="2" type="ORF">WT44_05510</name>
</gene>
<comment type="caution">
    <text evidence="2">The sequence shown here is derived from an EMBL/GenBank/DDBJ whole genome shotgun (WGS) entry which is preliminary data.</text>
</comment>
<name>A0A107SX95_9BURK</name>
<reference evidence="2 3" key="1">
    <citation type="submission" date="2015-11" db="EMBL/GenBank/DDBJ databases">
        <title>Expanding the genomic diversity of Burkholderia species for the development of highly accurate diagnostics.</title>
        <authorList>
            <person name="Sahl J."/>
            <person name="Keim P."/>
            <person name="Wagner D."/>
        </authorList>
    </citation>
    <scope>NUCLEOTIDE SEQUENCE [LARGE SCALE GENOMIC DNA]</scope>
    <source>
        <strain evidence="2 3">MSMB1960WGS</strain>
    </source>
</reference>
<accession>A0A107SX95</accession>